<comment type="similarity">
    <text evidence="2">Belongs to the class-I pyridoxal-phosphate-dependent aminotransferase family.</text>
</comment>
<dbReference type="STRING" id="1797533.A2731_02270"/>
<evidence type="ECO:0000256" key="3">
    <source>
        <dbReference type="ARBA" id="ARBA00022576"/>
    </source>
</evidence>
<dbReference type="PANTHER" id="PTHR46383:SF1">
    <property type="entry name" value="ASPARTATE AMINOTRANSFERASE"/>
    <property type="match status" value="1"/>
</dbReference>
<dbReference type="GO" id="GO:0006520">
    <property type="term" value="P:amino acid metabolic process"/>
    <property type="evidence" value="ECO:0007669"/>
    <property type="project" value="InterPro"/>
</dbReference>
<sequence length="396" mass="44050">MPKISKRANNVIASPIRKFLPLMLQAEKRGIKVFKTNVGDPDIPTPPVILQTIKKYNGKSLGYAPSPGIKEHTEAWIKYYQGLGIKLKPENIVPTVGGAEAILLAMTTVADAGDEIIVFEPLYTSYKGFAAMINIKLVPVTLKVENNFALPSEAEIIKKITKKTKALVLISPNNPTGTAWTKKELDALVKIANKYDLFIISDETYSDIVFEGRPISLLKFTKVKNKVIVVDSVSKKFSCPGARIGCVASFNKEVMWSILKFAMVRLSAPTLEQLGLIPMLKNSKPYTRKITAEYKRRRNVVYSALKKMPGVVCRQPQGAFYIIVKLPVKNAEDFVKFMLTKFQYQGKTIMVTPAEDFYVTKGLGRNEIRIAYVLNTKALKEAMMVLEKGLGAYSGS</sequence>
<dbReference type="CDD" id="cd00609">
    <property type="entry name" value="AAT_like"/>
    <property type="match status" value="1"/>
</dbReference>
<reference evidence="7 8" key="1">
    <citation type="journal article" date="2016" name="Nat. Commun.">
        <title>Thousands of microbial genomes shed light on interconnected biogeochemical processes in an aquifer system.</title>
        <authorList>
            <person name="Anantharaman K."/>
            <person name="Brown C.T."/>
            <person name="Hug L.A."/>
            <person name="Sharon I."/>
            <person name="Castelle C.J."/>
            <person name="Probst A.J."/>
            <person name="Thomas B.C."/>
            <person name="Singh A."/>
            <person name="Wilkins M.J."/>
            <person name="Karaoz U."/>
            <person name="Brodie E.L."/>
            <person name="Williams K.H."/>
            <person name="Hubbard S.S."/>
            <person name="Banfield J.F."/>
        </authorList>
    </citation>
    <scope>NUCLEOTIDE SEQUENCE [LARGE SCALE GENOMIC DNA]</scope>
</reference>
<keyword evidence="5" id="KW-0663">Pyridoxal phosphate</keyword>
<name>A0A1G1XWP7_9BACT</name>
<evidence type="ECO:0000259" key="6">
    <source>
        <dbReference type="Pfam" id="PF00155"/>
    </source>
</evidence>
<comment type="caution">
    <text evidence="7">The sequence shown here is derived from an EMBL/GenBank/DDBJ whole genome shotgun (WGS) entry which is preliminary data.</text>
</comment>
<gene>
    <name evidence="7" type="ORF">A2731_02270</name>
</gene>
<dbReference type="Pfam" id="PF00155">
    <property type="entry name" value="Aminotran_1_2"/>
    <property type="match status" value="1"/>
</dbReference>
<evidence type="ECO:0000256" key="5">
    <source>
        <dbReference type="ARBA" id="ARBA00022898"/>
    </source>
</evidence>
<dbReference type="Proteomes" id="UP000176241">
    <property type="component" value="Unassembled WGS sequence"/>
</dbReference>
<dbReference type="Gene3D" id="3.90.1150.10">
    <property type="entry name" value="Aspartate Aminotransferase, domain 1"/>
    <property type="match status" value="1"/>
</dbReference>
<dbReference type="AlphaFoldDB" id="A0A1G1XWP7"/>
<organism evidence="7 8">
    <name type="scientific">Candidatus Buchananbacteria bacterium RIFCSPHIGHO2_01_FULL_39_8</name>
    <dbReference type="NCBI Taxonomy" id="1797533"/>
    <lineage>
        <taxon>Bacteria</taxon>
        <taxon>Candidatus Buchananiibacteriota</taxon>
    </lineage>
</organism>
<dbReference type="GO" id="GO:0030170">
    <property type="term" value="F:pyridoxal phosphate binding"/>
    <property type="evidence" value="ECO:0007669"/>
    <property type="project" value="InterPro"/>
</dbReference>
<accession>A0A1G1XWP7</accession>
<dbReference type="Gene3D" id="3.40.640.10">
    <property type="entry name" value="Type I PLP-dependent aspartate aminotransferase-like (Major domain)"/>
    <property type="match status" value="1"/>
</dbReference>
<evidence type="ECO:0000256" key="1">
    <source>
        <dbReference type="ARBA" id="ARBA00001933"/>
    </source>
</evidence>
<evidence type="ECO:0000256" key="2">
    <source>
        <dbReference type="ARBA" id="ARBA00007441"/>
    </source>
</evidence>
<proteinExistence type="inferred from homology"/>
<keyword evidence="4" id="KW-0808">Transferase</keyword>
<keyword evidence="3" id="KW-0032">Aminotransferase</keyword>
<dbReference type="InterPro" id="IPR004839">
    <property type="entry name" value="Aminotransferase_I/II_large"/>
</dbReference>
<dbReference type="InterPro" id="IPR050596">
    <property type="entry name" value="AspAT/PAT-like"/>
</dbReference>
<comment type="cofactor">
    <cofactor evidence="1">
        <name>pyridoxal 5'-phosphate</name>
        <dbReference type="ChEBI" id="CHEBI:597326"/>
    </cofactor>
</comment>
<dbReference type="InterPro" id="IPR015422">
    <property type="entry name" value="PyrdxlP-dep_Trfase_small"/>
</dbReference>
<protein>
    <recommendedName>
        <fullName evidence="6">Aminotransferase class I/classII large domain-containing protein</fullName>
    </recommendedName>
</protein>
<evidence type="ECO:0000256" key="4">
    <source>
        <dbReference type="ARBA" id="ARBA00022679"/>
    </source>
</evidence>
<dbReference type="NCBIfam" id="NF005744">
    <property type="entry name" value="PRK07568.1"/>
    <property type="match status" value="1"/>
</dbReference>
<dbReference type="InterPro" id="IPR015421">
    <property type="entry name" value="PyrdxlP-dep_Trfase_major"/>
</dbReference>
<evidence type="ECO:0000313" key="7">
    <source>
        <dbReference type="EMBL" id="OGY44543.1"/>
    </source>
</evidence>
<feature type="domain" description="Aminotransferase class I/classII large" evidence="6">
    <location>
        <begin position="33"/>
        <end position="383"/>
    </location>
</feature>
<dbReference type="PANTHER" id="PTHR46383">
    <property type="entry name" value="ASPARTATE AMINOTRANSFERASE"/>
    <property type="match status" value="1"/>
</dbReference>
<dbReference type="EMBL" id="MHIC01000027">
    <property type="protein sequence ID" value="OGY44543.1"/>
    <property type="molecule type" value="Genomic_DNA"/>
</dbReference>
<evidence type="ECO:0000313" key="8">
    <source>
        <dbReference type="Proteomes" id="UP000176241"/>
    </source>
</evidence>
<dbReference type="SUPFAM" id="SSF53383">
    <property type="entry name" value="PLP-dependent transferases"/>
    <property type="match status" value="1"/>
</dbReference>
<dbReference type="InterPro" id="IPR015424">
    <property type="entry name" value="PyrdxlP-dep_Trfase"/>
</dbReference>
<dbReference type="GO" id="GO:0008483">
    <property type="term" value="F:transaminase activity"/>
    <property type="evidence" value="ECO:0007669"/>
    <property type="project" value="UniProtKB-KW"/>
</dbReference>